<dbReference type="NCBIfam" id="TIGR00254">
    <property type="entry name" value="GGDEF"/>
    <property type="match status" value="1"/>
</dbReference>
<sequence>MDLRSLETETKSSIRMKRRARVDFFFGTLFIVMMVIISFVFQIDLVESVYLFTRSHEDWEMDEIIFSFLWIAIVATIYGIRRVLDIREVNKEVSQHAYYDSLTGLPNRSLAQYHLEKLLQRANRSPLTVCVIFIDLDNFKDINDSYGHDAGDLLIEKVGKRLASVVRHDETAARLGGDEFLIIGVFPQGSANIEALINRIESCQHAPFNINDRSISTGFSIGVALSPQHGDSVQALLVAADSAMYEAKRNKRDTACYYTNEIGQKITERYRLSSQLKQAIKNEQLYLVYQPIVCLLSGKIKGYETLTRWNLDGTLINPELIISLAEDIGVSEEFFKWLLKTTLASCNHFLKPDQFIAINVSARQFLDINFLINTQYIISKYSHVKIELEITESSLIADFTETINRIDSLNTLGIKVMIDDFGTGYSSLSRLKQLNVDKIKIDRSFLHDASKDQKSAGIYQSIVDLAHKLDIDVVAEGVETTEQLLFLRQFAPIYMQGYLFQKPQINTKQTAEFIIQDIILNS</sequence>
<accession>A0A3G8LYK9</accession>
<feature type="transmembrane region" description="Helical" evidence="1">
    <location>
        <begin position="63"/>
        <end position="80"/>
    </location>
</feature>
<dbReference type="EMBL" id="CP034015">
    <property type="protein sequence ID" value="AZG74843.1"/>
    <property type="molecule type" value="Genomic_DNA"/>
</dbReference>
<evidence type="ECO:0000313" key="5">
    <source>
        <dbReference type="Proteomes" id="UP000278035"/>
    </source>
</evidence>
<dbReference type="InterPro" id="IPR000160">
    <property type="entry name" value="GGDEF_dom"/>
</dbReference>
<dbReference type="OrthoDB" id="9816034at2"/>
<keyword evidence="1" id="KW-0472">Membrane</keyword>
<feature type="transmembrane region" description="Helical" evidence="1">
    <location>
        <begin position="21"/>
        <end position="43"/>
    </location>
</feature>
<dbReference type="CDD" id="cd01948">
    <property type="entry name" value="EAL"/>
    <property type="match status" value="1"/>
</dbReference>
<protein>
    <submittedName>
        <fullName evidence="4">EAL domain-containing protein</fullName>
    </submittedName>
</protein>
<dbReference type="InterPro" id="IPR035919">
    <property type="entry name" value="EAL_sf"/>
</dbReference>
<evidence type="ECO:0000313" key="4">
    <source>
        <dbReference type="EMBL" id="AZG74843.1"/>
    </source>
</evidence>
<feature type="domain" description="GGDEF" evidence="3">
    <location>
        <begin position="127"/>
        <end position="260"/>
    </location>
</feature>
<dbReference type="Proteomes" id="UP000278035">
    <property type="component" value="Chromosome"/>
</dbReference>
<dbReference type="PROSITE" id="PS50883">
    <property type="entry name" value="EAL"/>
    <property type="match status" value="1"/>
</dbReference>
<dbReference type="InterPro" id="IPR043128">
    <property type="entry name" value="Rev_trsase/Diguanyl_cyclase"/>
</dbReference>
<reference evidence="5" key="1">
    <citation type="submission" date="2018-11" db="EMBL/GenBank/DDBJ databases">
        <title>Shewanella sp. M2.</title>
        <authorList>
            <person name="Hwang Y.J."/>
            <person name="Hwang C.Y."/>
        </authorList>
    </citation>
    <scope>NUCLEOTIDE SEQUENCE [LARGE SCALE GENOMIC DNA]</scope>
    <source>
        <strain evidence="5">LMG 19866</strain>
    </source>
</reference>
<evidence type="ECO:0000256" key="1">
    <source>
        <dbReference type="SAM" id="Phobius"/>
    </source>
</evidence>
<dbReference type="SMART" id="SM00267">
    <property type="entry name" value="GGDEF"/>
    <property type="match status" value="1"/>
</dbReference>
<dbReference type="InterPro" id="IPR050706">
    <property type="entry name" value="Cyclic-di-GMP_PDE-like"/>
</dbReference>
<dbReference type="SMART" id="SM00052">
    <property type="entry name" value="EAL"/>
    <property type="match status" value="1"/>
</dbReference>
<proteinExistence type="predicted"/>
<evidence type="ECO:0000259" key="2">
    <source>
        <dbReference type="PROSITE" id="PS50883"/>
    </source>
</evidence>
<dbReference type="Gene3D" id="3.30.70.270">
    <property type="match status" value="1"/>
</dbReference>
<dbReference type="PANTHER" id="PTHR33121">
    <property type="entry name" value="CYCLIC DI-GMP PHOSPHODIESTERASE PDEF"/>
    <property type="match status" value="1"/>
</dbReference>
<dbReference type="SUPFAM" id="SSF141868">
    <property type="entry name" value="EAL domain-like"/>
    <property type="match status" value="1"/>
</dbReference>
<dbReference type="KEGG" id="slj:EGC82_20075"/>
<dbReference type="Pfam" id="PF00563">
    <property type="entry name" value="EAL"/>
    <property type="match status" value="1"/>
</dbReference>
<dbReference type="AlphaFoldDB" id="A0A3G8LYK9"/>
<organism evidence="4 5">
    <name type="scientific">Shewanella livingstonensis</name>
    <dbReference type="NCBI Taxonomy" id="150120"/>
    <lineage>
        <taxon>Bacteria</taxon>
        <taxon>Pseudomonadati</taxon>
        <taxon>Pseudomonadota</taxon>
        <taxon>Gammaproteobacteria</taxon>
        <taxon>Alteromonadales</taxon>
        <taxon>Shewanellaceae</taxon>
        <taxon>Shewanella</taxon>
    </lineage>
</organism>
<feature type="domain" description="EAL" evidence="2">
    <location>
        <begin position="269"/>
        <end position="517"/>
    </location>
</feature>
<dbReference type="GO" id="GO:0071111">
    <property type="term" value="F:cyclic-guanylate-specific phosphodiesterase activity"/>
    <property type="evidence" value="ECO:0007669"/>
    <property type="project" value="InterPro"/>
</dbReference>
<keyword evidence="1" id="KW-0812">Transmembrane</keyword>
<dbReference type="CDD" id="cd01949">
    <property type="entry name" value="GGDEF"/>
    <property type="match status" value="1"/>
</dbReference>
<dbReference type="PANTHER" id="PTHR33121:SF70">
    <property type="entry name" value="SIGNALING PROTEIN YKOW"/>
    <property type="match status" value="1"/>
</dbReference>
<keyword evidence="1" id="KW-1133">Transmembrane helix</keyword>
<dbReference type="InterPro" id="IPR029787">
    <property type="entry name" value="Nucleotide_cyclase"/>
</dbReference>
<dbReference type="PROSITE" id="PS50887">
    <property type="entry name" value="GGDEF"/>
    <property type="match status" value="1"/>
</dbReference>
<dbReference type="Gene3D" id="3.20.20.450">
    <property type="entry name" value="EAL domain"/>
    <property type="match status" value="1"/>
</dbReference>
<keyword evidence="5" id="KW-1185">Reference proteome</keyword>
<dbReference type="SUPFAM" id="SSF55073">
    <property type="entry name" value="Nucleotide cyclase"/>
    <property type="match status" value="1"/>
</dbReference>
<name>A0A3G8LYK9_9GAMM</name>
<evidence type="ECO:0000259" key="3">
    <source>
        <dbReference type="PROSITE" id="PS50887"/>
    </source>
</evidence>
<dbReference type="InterPro" id="IPR001633">
    <property type="entry name" value="EAL_dom"/>
</dbReference>
<dbReference type="Pfam" id="PF00990">
    <property type="entry name" value="GGDEF"/>
    <property type="match status" value="1"/>
</dbReference>
<gene>
    <name evidence="4" type="ORF">EGC82_20075</name>
</gene>
<dbReference type="RefSeq" id="WP_124732320.1">
    <property type="nucleotide sequence ID" value="NZ_CBCSKC010000066.1"/>
</dbReference>